<evidence type="ECO:0000313" key="1">
    <source>
        <dbReference type="EMBL" id="CAB4598226.1"/>
    </source>
</evidence>
<dbReference type="EMBL" id="CAEZUN010000042">
    <property type="protein sequence ID" value="CAB4598226.1"/>
    <property type="molecule type" value="Genomic_DNA"/>
</dbReference>
<dbReference type="AlphaFoldDB" id="A0A6J6GAG9"/>
<protein>
    <submittedName>
        <fullName evidence="1">Unannotated protein</fullName>
    </submittedName>
</protein>
<sequence length="141" mass="16402">MKFFQSVGNTGSSSTQNIRRANNHRQFDFFENLICLLGCVSDTASRHAQTDFNHRLFEFSSIFCSIDCQSVSADQLRRTWHTNFATFKQSHCKIQGSLPTKSWQHGIGFFSLNNFFNEFWCEWLDISAISKIWISHDCCRV</sequence>
<name>A0A6J6GAG9_9ZZZZ</name>
<proteinExistence type="predicted"/>
<organism evidence="1">
    <name type="scientific">freshwater metagenome</name>
    <dbReference type="NCBI Taxonomy" id="449393"/>
    <lineage>
        <taxon>unclassified sequences</taxon>
        <taxon>metagenomes</taxon>
        <taxon>ecological metagenomes</taxon>
    </lineage>
</organism>
<reference evidence="1" key="1">
    <citation type="submission" date="2020-05" db="EMBL/GenBank/DDBJ databases">
        <authorList>
            <person name="Chiriac C."/>
            <person name="Salcher M."/>
            <person name="Ghai R."/>
            <person name="Kavagutti S V."/>
        </authorList>
    </citation>
    <scope>NUCLEOTIDE SEQUENCE</scope>
</reference>
<accession>A0A6J6GAG9</accession>
<gene>
    <name evidence="1" type="ORF">UFOPK1826_00476</name>
</gene>